<dbReference type="OrthoDB" id="2506088at2759"/>
<evidence type="ECO:0000313" key="2">
    <source>
        <dbReference type="Proteomes" id="UP000054217"/>
    </source>
</evidence>
<gene>
    <name evidence="1" type="ORF">M404DRAFT_139135</name>
</gene>
<dbReference type="AlphaFoldDB" id="A0A0C3NZL2"/>
<dbReference type="HOGENOM" id="CLU_004591_3_1_1"/>
<dbReference type="STRING" id="870435.A0A0C3NZL2"/>
<evidence type="ECO:0000313" key="1">
    <source>
        <dbReference type="EMBL" id="KIO06285.1"/>
    </source>
</evidence>
<reference evidence="2" key="2">
    <citation type="submission" date="2015-01" db="EMBL/GenBank/DDBJ databases">
        <title>Evolutionary Origins and Diversification of the Mycorrhizal Mutualists.</title>
        <authorList>
            <consortium name="DOE Joint Genome Institute"/>
            <consortium name="Mycorrhizal Genomics Consortium"/>
            <person name="Kohler A."/>
            <person name="Kuo A."/>
            <person name="Nagy L.G."/>
            <person name="Floudas D."/>
            <person name="Copeland A."/>
            <person name="Barry K.W."/>
            <person name="Cichocki N."/>
            <person name="Veneault-Fourrey C."/>
            <person name="LaButti K."/>
            <person name="Lindquist E.A."/>
            <person name="Lipzen A."/>
            <person name="Lundell T."/>
            <person name="Morin E."/>
            <person name="Murat C."/>
            <person name="Riley R."/>
            <person name="Ohm R."/>
            <person name="Sun H."/>
            <person name="Tunlid A."/>
            <person name="Henrissat B."/>
            <person name="Grigoriev I.V."/>
            <person name="Hibbett D.S."/>
            <person name="Martin F."/>
        </authorList>
    </citation>
    <scope>NUCLEOTIDE SEQUENCE [LARGE SCALE GENOMIC DNA]</scope>
    <source>
        <strain evidence="2">Marx 270</strain>
    </source>
</reference>
<name>A0A0C3NZL2_PISTI</name>
<dbReference type="EMBL" id="KN831963">
    <property type="protein sequence ID" value="KIO06285.1"/>
    <property type="molecule type" value="Genomic_DNA"/>
</dbReference>
<dbReference type="Proteomes" id="UP000054217">
    <property type="component" value="Unassembled WGS sequence"/>
</dbReference>
<dbReference type="PANTHER" id="PTHR31912:SF34">
    <property type="entry name" value="NOTOCHORD-RELATED PROTEIN"/>
    <property type="match status" value="1"/>
</dbReference>
<reference evidence="1 2" key="1">
    <citation type="submission" date="2014-04" db="EMBL/GenBank/DDBJ databases">
        <authorList>
            <consortium name="DOE Joint Genome Institute"/>
            <person name="Kuo A."/>
            <person name="Kohler A."/>
            <person name="Costa M.D."/>
            <person name="Nagy L.G."/>
            <person name="Floudas D."/>
            <person name="Copeland A."/>
            <person name="Barry K.W."/>
            <person name="Cichocki N."/>
            <person name="Veneault-Fourrey C."/>
            <person name="LaButti K."/>
            <person name="Lindquist E.A."/>
            <person name="Lipzen A."/>
            <person name="Lundell T."/>
            <person name="Morin E."/>
            <person name="Murat C."/>
            <person name="Sun H."/>
            <person name="Tunlid A."/>
            <person name="Henrissat B."/>
            <person name="Grigoriev I.V."/>
            <person name="Hibbett D.S."/>
            <person name="Martin F."/>
            <person name="Nordberg H.P."/>
            <person name="Cantor M.N."/>
            <person name="Hua S.X."/>
        </authorList>
    </citation>
    <scope>NUCLEOTIDE SEQUENCE [LARGE SCALE GENOMIC DNA]</scope>
    <source>
        <strain evidence="1 2">Marx 270</strain>
    </source>
</reference>
<proteinExistence type="predicted"/>
<sequence length="151" mass="17258">MPTEILHTILLSIVKYYCGQTVYILDKAHLLDTFQTCLESINKYGLNSPTLHANYIVQFKGGLIGKHFKSLAQVMPFLIYDLILQMVLKGWTVIDKLVVLLWHMEIDNIEDYLANLSQTIDDFLSISAQCALSILSMKANFHFLLHLPMVI</sequence>
<protein>
    <submittedName>
        <fullName evidence="1">Uncharacterized protein</fullName>
    </submittedName>
</protein>
<dbReference type="PANTHER" id="PTHR31912">
    <property type="entry name" value="IP13529P"/>
    <property type="match status" value="1"/>
</dbReference>
<accession>A0A0C3NZL2</accession>
<keyword evidence="2" id="KW-1185">Reference proteome</keyword>
<dbReference type="InParanoid" id="A0A0C3NZL2"/>
<organism evidence="1 2">
    <name type="scientific">Pisolithus tinctorius Marx 270</name>
    <dbReference type="NCBI Taxonomy" id="870435"/>
    <lineage>
        <taxon>Eukaryota</taxon>
        <taxon>Fungi</taxon>
        <taxon>Dikarya</taxon>
        <taxon>Basidiomycota</taxon>
        <taxon>Agaricomycotina</taxon>
        <taxon>Agaricomycetes</taxon>
        <taxon>Agaricomycetidae</taxon>
        <taxon>Boletales</taxon>
        <taxon>Sclerodermatineae</taxon>
        <taxon>Pisolithaceae</taxon>
        <taxon>Pisolithus</taxon>
    </lineage>
</organism>